<reference evidence="8" key="3">
    <citation type="submission" date="2025-08" db="UniProtKB">
        <authorList>
            <consortium name="Ensembl"/>
        </authorList>
    </citation>
    <scope>IDENTIFICATION</scope>
</reference>
<dbReference type="SMART" id="SM00082">
    <property type="entry name" value="LRRCT"/>
    <property type="match status" value="1"/>
</dbReference>
<evidence type="ECO:0000256" key="6">
    <source>
        <dbReference type="SAM" id="SignalP"/>
    </source>
</evidence>
<evidence type="ECO:0000259" key="7">
    <source>
        <dbReference type="SMART" id="SM00082"/>
    </source>
</evidence>
<evidence type="ECO:0000256" key="5">
    <source>
        <dbReference type="SAM" id="Phobius"/>
    </source>
</evidence>
<evidence type="ECO:0000256" key="3">
    <source>
        <dbReference type="ARBA" id="ARBA00022737"/>
    </source>
</evidence>
<feature type="compositionally biased region" description="Basic and acidic residues" evidence="4">
    <location>
        <begin position="408"/>
        <end position="417"/>
    </location>
</feature>
<dbReference type="InterPro" id="IPR000483">
    <property type="entry name" value="Cys-rich_flank_reg_C"/>
</dbReference>
<dbReference type="AlphaFoldDB" id="A0A3P8NBW5"/>
<feature type="chain" id="PRO_5044193022" description="LRRCT domain-containing protein" evidence="6">
    <location>
        <begin position="20"/>
        <end position="681"/>
    </location>
</feature>
<keyword evidence="3" id="KW-0677">Repeat</keyword>
<evidence type="ECO:0000256" key="1">
    <source>
        <dbReference type="ARBA" id="ARBA00022614"/>
    </source>
</evidence>
<accession>A0A3P8NBW5</accession>
<dbReference type="InterPro" id="IPR032675">
    <property type="entry name" value="LRR_dom_sf"/>
</dbReference>
<dbReference type="PROSITE" id="PS51450">
    <property type="entry name" value="LRR"/>
    <property type="match status" value="3"/>
</dbReference>
<dbReference type="GO" id="GO:0005886">
    <property type="term" value="C:plasma membrane"/>
    <property type="evidence" value="ECO:0007669"/>
    <property type="project" value="TreeGrafter"/>
</dbReference>
<dbReference type="InterPro" id="IPR001611">
    <property type="entry name" value="Leu-rich_rpt"/>
</dbReference>
<dbReference type="STRING" id="8154.ENSACLP00000002194"/>
<sequence>MRHLLLLLILLSCVPMGVAVAGCRSDRDKDHRPRENCTAAGFSDIAVGLEPTTMILLFPSNLFSSLSWSSFQVFPEIYEIDLTGNKVPEVIPTASPILPTLSVLRLGSNRLTSLPDGSFSACPGLTELYLENNAINSLSDHTFSGLTKLEILDLSSNHIKVLPQSMLHPLPAIETLYLEKNKISMMPDEWFSQKEEVPYLYLSANPWSCTCSLGYLRRYLDDYEHNVYVRDGPDIKIDVESVVCDSPQRHKGTPVTSLEESDLCSASGPRGDFYQPTTQYSFYPSTSPPDTAPSTSSPLDSTTFVDLYTMHTTIRRSWHEAITSLIEWSEYSHKETTTETTVGFHDLTTHSTTSTARHLTKTQTTPVETTTTIAVTTTLPTTTMNIVTTTTIEATTASEALTTTTKSSPDEKQEREKSISSRPAGVFCIWLFAGCLVLCVASAACILATLASMAIWYRRVYKPLCLRLARRRGGSEGLMLLTYNRVEGKGVGGEGVMALYRSVLLVHREAGEGMQSEDVGEGGEGDRKQGQLVILKPAGGEATREEEGERNGKEERAVYKKTLYRLLSKEEEIEGWRDVVEECRVSEEDGGQKGYRGIERERSRGGEGVSKKRYSVILREERQDVGGGKEELDWVVGGWEVKRGGAETEEEPRSSWGEWLAHYLPSMPWGVTTPPEAEAAL</sequence>
<keyword evidence="9" id="KW-1185">Reference proteome</keyword>
<dbReference type="SUPFAM" id="SSF52058">
    <property type="entry name" value="L domain-like"/>
    <property type="match status" value="1"/>
</dbReference>
<feature type="transmembrane region" description="Helical" evidence="5">
    <location>
        <begin position="429"/>
        <end position="457"/>
    </location>
</feature>
<dbReference type="Bgee" id="ENSACLG00000001526">
    <property type="expression patterns" value="Expressed in spleen"/>
</dbReference>
<dbReference type="GeneID" id="113010407"/>
<dbReference type="OMA" id="FYFIVFC"/>
<dbReference type="SMART" id="SM00369">
    <property type="entry name" value="LRR_TYP"/>
    <property type="match status" value="4"/>
</dbReference>
<dbReference type="SMART" id="SM00364">
    <property type="entry name" value="LRR_BAC"/>
    <property type="match status" value="3"/>
</dbReference>
<dbReference type="InterPro" id="IPR003591">
    <property type="entry name" value="Leu-rich_rpt_typical-subtyp"/>
</dbReference>
<reference evidence="9" key="2">
    <citation type="submission" date="2023-03" db="EMBL/GenBank/DDBJ databases">
        <authorList>
            <consortium name="Wellcome Sanger Institute Data Sharing"/>
        </authorList>
    </citation>
    <scope>NUCLEOTIDE SEQUENCE [LARGE SCALE GENOMIC DNA]</scope>
</reference>
<organism evidence="8 9">
    <name type="scientific">Astatotilapia calliptera</name>
    <name type="common">Eastern happy</name>
    <name type="synonym">Chromis callipterus</name>
    <dbReference type="NCBI Taxonomy" id="8154"/>
    <lineage>
        <taxon>Eukaryota</taxon>
        <taxon>Metazoa</taxon>
        <taxon>Chordata</taxon>
        <taxon>Craniata</taxon>
        <taxon>Vertebrata</taxon>
        <taxon>Euteleostomi</taxon>
        <taxon>Actinopterygii</taxon>
        <taxon>Neopterygii</taxon>
        <taxon>Teleostei</taxon>
        <taxon>Neoteleostei</taxon>
        <taxon>Acanthomorphata</taxon>
        <taxon>Ovalentaria</taxon>
        <taxon>Cichlomorphae</taxon>
        <taxon>Cichliformes</taxon>
        <taxon>Cichlidae</taxon>
        <taxon>African cichlids</taxon>
        <taxon>Pseudocrenilabrinae</taxon>
        <taxon>Haplochromini</taxon>
        <taxon>Astatotilapia</taxon>
    </lineage>
</organism>
<dbReference type="CTD" id="2811"/>
<reference evidence="8" key="4">
    <citation type="submission" date="2025-09" db="UniProtKB">
        <authorList>
            <consortium name="Ensembl"/>
        </authorList>
    </citation>
    <scope>IDENTIFICATION</scope>
</reference>
<keyword evidence="5" id="KW-1133">Transmembrane helix</keyword>
<dbReference type="GeneTree" id="ENSGT00940000164586"/>
<dbReference type="Ensembl" id="ENSACLT00000002241.2">
    <property type="protein sequence ID" value="ENSACLP00000002194.2"/>
    <property type="gene ID" value="ENSACLG00000001526.2"/>
</dbReference>
<keyword evidence="5" id="KW-0472">Membrane</keyword>
<keyword evidence="2 6" id="KW-0732">Signal</keyword>
<dbReference type="Pfam" id="PF13855">
    <property type="entry name" value="LRR_8"/>
    <property type="match status" value="1"/>
</dbReference>
<evidence type="ECO:0000256" key="4">
    <source>
        <dbReference type="SAM" id="MobiDB-lite"/>
    </source>
</evidence>
<dbReference type="Gene3D" id="3.80.10.10">
    <property type="entry name" value="Ribonuclease Inhibitor"/>
    <property type="match status" value="1"/>
</dbReference>
<dbReference type="PROSITE" id="PS51257">
    <property type="entry name" value="PROKAR_LIPOPROTEIN"/>
    <property type="match status" value="1"/>
</dbReference>
<dbReference type="PANTHER" id="PTHR24369:SF157">
    <property type="entry name" value="LRRCT DOMAIN-CONTAINING PROTEIN"/>
    <property type="match status" value="1"/>
</dbReference>
<proteinExistence type="predicted"/>
<protein>
    <recommendedName>
        <fullName evidence="7">LRRCT domain-containing protein</fullName>
    </recommendedName>
</protein>
<feature type="compositionally biased region" description="Basic and acidic residues" evidence="4">
    <location>
        <begin position="542"/>
        <end position="553"/>
    </location>
</feature>
<dbReference type="PANTHER" id="PTHR24369">
    <property type="entry name" value="ANTIGEN BSP, PUTATIVE-RELATED"/>
    <property type="match status" value="1"/>
</dbReference>
<evidence type="ECO:0000256" key="2">
    <source>
        <dbReference type="ARBA" id="ARBA00022729"/>
    </source>
</evidence>
<keyword evidence="5" id="KW-0812">Transmembrane</keyword>
<dbReference type="Proteomes" id="UP000265100">
    <property type="component" value="Chromosome 3"/>
</dbReference>
<feature type="region of interest" description="Disordered" evidence="4">
    <location>
        <begin position="513"/>
        <end position="553"/>
    </location>
</feature>
<reference evidence="8 9" key="1">
    <citation type="submission" date="2018-05" db="EMBL/GenBank/DDBJ databases">
        <authorList>
            <person name="Datahose"/>
        </authorList>
    </citation>
    <scope>NUCLEOTIDE SEQUENCE</scope>
</reference>
<name>A0A3P8NBW5_ASTCA</name>
<evidence type="ECO:0000313" key="8">
    <source>
        <dbReference type="Ensembl" id="ENSACLP00000002194.2"/>
    </source>
</evidence>
<feature type="region of interest" description="Disordered" evidence="4">
    <location>
        <begin position="397"/>
        <end position="417"/>
    </location>
</feature>
<feature type="domain" description="LRRCT" evidence="7">
    <location>
        <begin position="205"/>
        <end position="265"/>
    </location>
</feature>
<dbReference type="InterPro" id="IPR050541">
    <property type="entry name" value="LRR_TM_domain-containing"/>
</dbReference>
<feature type="signal peptide" evidence="6">
    <location>
        <begin position="1"/>
        <end position="19"/>
    </location>
</feature>
<evidence type="ECO:0000313" key="9">
    <source>
        <dbReference type="Proteomes" id="UP000265100"/>
    </source>
</evidence>
<dbReference type="RefSeq" id="XP_026005205.1">
    <property type="nucleotide sequence ID" value="XM_026149420.1"/>
</dbReference>
<keyword evidence="1" id="KW-0433">Leucine-rich repeat</keyword>
<feature type="region of interest" description="Disordered" evidence="4">
    <location>
        <begin position="278"/>
        <end position="299"/>
    </location>
</feature>